<feature type="domain" description="Transposase (putative) YhgA-like" evidence="1">
    <location>
        <begin position="1"/>
        <end position="141"/>
    </location>
</feature>
<dbReference type="EMBL" id="LNYO01000024">
    <property type="protein sequence ID" value="KTD32715.1"/>
    <property type="molecule type" value="Genomic_DNA"/>
</dbReference>
<dbReference type="PANTHER" id="PTHR34611:SF2">
    <property type="entry name" value="INACTIVE RECOMBINATION-PROMOTING NUCLEASE-LIKE PROTEIN RPNE-RELATED"/>
    <property type="match status" value="1"/>
</dbReference>
<dbReference type="InterPro" id="IPR006842">
    <property type="entry name" value="Transposase_31"/>
</dbReference>
<dbReference type="STRING" id="45070.Lnau_2363"/>
<dbReference type="Proteomes" id="UP000054725">
    <property type="component" value="Unassembled WGS sequence"/>
</dbReference>
<dbReference type="PANTHER" id="PTHR34611">
    <property type="match status" value="1"/>
</dbReference>
<dbReference type="PATRIC" id="fig|45070.6.peg.2495"/>
<sequence>MLFKTKIGKKEAYLYILLEHQSSPDELMPFRLLKYLCNIMDNHLKSQKAKKLPLVYPLVIYHGKRKYPFSTNLSDLIDAPKELVDSYFLKPFQLMDLGQIDDKVLKQHAWSGVMEFALKHIFARDILPYLKEIADILHKLTLSGGRHYIEIVLQYLLERGELSDQSKFFSLINKEIFPDVGEKIMSLQNN</sequence>
<evidence type="ECO:0000313" key="3">
    <source>
        <dbReference type="Proteomes" id="UP000054725"/>
    </source>
</evidence>
<organism evidence="2 3">
    <name type="scientific">Legionella nautarum</name>
    <dbReference type="NCBI Taxonomy" id="45070"/>
    <lineage>
        <taxon>Bacteria</taxon>
        <taxon>Pseudomonadati</taxon>
        <taxon>Pseudomonadota</taxon>
        <taxon>Gammaproteobacteria</taxon>
        <taxon>Legionellales</taxon>
        <taxon>Legionellaceae</taxon>
        <taxon>Legionella</taxon>
    </lineage>
</organism>
<gene>
    <name evidence="2" type="ORF">Lnau_2363</name>
</gene>
<accession>A0A0W0WK75</accession>
<dbReference type="Pfam" id="PF04754">
    <property type="entry name" value="Transposase_31"/>
    <property type="match status" value="1"/>
</dbReference>
<evidence type="ECO:0000259" key="1">
    <source>
        <dbReference type="Pfam" id="PF04754"/>
    </source>
</evidence>
<keyword evidence="3" id="KW-1185">Reference proteome</keyword>
<comment type="caution">
    <text evidence="2">The sequence shown here is derived from an EMBL/GenBank/DDBJ whole genome shotgun (WGS) entry which is preliminary data.</text>
</comment>
<proteinExistence type="predicted"/>
<dbReference type="GO" id="GO:0006310">
    <property type="term" value="P:DNA recombination"/>
    <property type="evidence" value="ECO:0007669"/>
    <property type="project" value="TreeGrafter"/>
</dbReference>
<dbReference type="GO" id="GO:1990238">
    <property type="term" value="F:double-stranded DNA endonuclease activity"/>
    <property type="evidence" value="ECO:0007669"/>
    <property type="project" value="TreeGrafter"/>
</dbReference>
<name>A0A0W0WK75_9GAMM</name>
<dbReference type="AlphaFoldDB" id="A0A0W0WK75"/>
<protein>
    <recommendedName>
        <fullName evidence="1">Transposase (putative) YhgA-like domain-containing protein</fullName>
    </recommendedName>
</protein>
<evidence type="ECO:0000313" key="2">
    <source>
        <dbReference type="EMBL" id="KTD32715.1"/>
    </source>
</evidence>
<reference evidence="2 3" key="1">
    <citation type="submission" date="2015-11" db="EMBL/GenBank/DDBJ databases">
        <title>Genomic analysis of 38 Legionella species identifies large and diverse effector repertoires.</title>
        <authorList>
            <person name="Burstein D."/>
            <person name="Amaro F."/>
            <person name="Zusman T."/>
            <person name="Lifshitz Z."/>
            <person name="Cohen O."/>
            <person name="Gilbert J.A."/>
            <person name="Pupko T."/>
            <person name="Shuman H.A."/>
            <person name="Segal G."/>
        </authorList>
    </citation>
    <scope>NUCLEOTIDE SEQUENCE [LARGE SCALE GENOMIC DNA]</scope>
    <source>
        <strain evidence="2 3">ATCC 49506</strain>
    </source>
</reference>
<dbReference type="InterPro" id="IPR051699">
    <property type="entry name" value="Rpn/YhgA-like_nuclease"/>
</dbReference>